<dbReference type="Pfam" id="PF19762">
    <property type="entry name" value="DUF6249"/>
    <property type="match status" value="1"/>
</dbReference>
<keyword evidence="1" id="KW-1133">Transmembrane helix</keyword>
<dbReference type="Proteomes" id="UP001162891">
    <property type="component" value="Chromosome"/>
</dbReference>
<name>A0ABM7WRN0_9BACT</name>
<organism evidence="4 5">
    <name type="scientific">Anaeromyxobacter oryzae</name>
    <dbReference type="NCBI Taxonomy" id="2918170"/>
    <lineage>
        <taxon>Bacteria</taxon>
        <taxon>Pseudomonadati</taxon>
        <taxon>Myxococcota</taxon>
        <taxon>Myxococcia</taxon>
        <taxon>Myxococcales</taxon>
        <taxon>Cystobacterineae</taxon>
        <taxon>Anaeromyxobacteraceae</taxon>
        <taxon>Anaeromyxobacter</taxon>
    </lineage>
</organism>
<feature type="transmembrane region" description="Helical" evidence="1">
    <location>
        <begin position="29"/>
        <end position="52"/>
    </location>
</feature>
<accession>A0ABM7WRN0</accession>
<keyword evidence="1" id="KW-0812">Transmembrane</keyword>
<feature type="transmembrane region" description="Helical" evidence="1">
    <location>
        <begin position="92"/>
        <end position="112"/>
    </location>
</feature>
<reference evidence="5" key="1">
    <citation type="journal article" date="2022" name="Int. J. Syst. Evol. Microbiol.">
        <title>Anaeromyxobacter oryzae sp. nov., Anaeromyxobacter diazotrophicus sp. nov. and Anaeromyxobacter paludicola sp. nov., isolated from paddy soils.</title>
        <authorList>
            <person name="Itoh H."/>
            <person name="Xu Z."/>
            <person name="Mise K."/>
            <person name="Masuda Y."/>
            <person name="Ushijima N."/>
            <person name="Hayakawa C."/>
            <person name="Shiratori Y."/>
            <person name="Senoo K."/>
        </authorList>
    </citation>
    <scope>NUCLEOTIDE SEQUENCE [LARGE SCALE GENOMIC DNA]</scope>
    <source>
        <strain evidence="5">Red232</strain>
    </source>
</reference>
<feature type="domain" description="DUF6249" evidence="3">
    <location>
        <begin position="33"/>
        <end position="138"/>
    </location>
</feature>
<evidence type="ECO:0000259" key="3">
    <source>
        <dbReference type="Pfam" id="PF19762"/>
    </source>
</evidence>
<evidence type="ECO:0000313" key="4">
    <source>
        <dbReference type="EMBL" id="BDG02106.1"/>
    </source>
</evidence>
<evidence type="ECO:0000256" key="2">
    <source>
        <dbReference type="SAM" id="SignalP"/>
    </source>
</evidence>
<evidence type="ECO:0000256" key="1">
    <source>
        <dbReference type="SAM" id="Phobius"/>
    </source>
</evidence>
<sequence>MIRRLAPLLAVLAPALARAGEDSKIAAELAPVLATAATFGGAALIVAIVLFARNRTAHLRHETIRLALEKGQPLPPELLAAPRREPDPTRDLRWGLILLGLGAGLGLFLFSLPDARQAAGVGLVPGLLGAGFLVTWLVTGRAGAGRAGAPGTDA</sequence>
<keyword evidence="5" id="KW-1185">Reference proteome</keyword>
<keyword evidence="2" id="KW-0732">Signal</keyword>
<proteinExistence type="predicted"/>
<feature type="signal peptide" evidence="2">
    <location>
        <begin position="1"/>
        <end position="19"/>
    </location>
</feature>
<dbReference type="RefSeq" id="WP_248359365.1">
    <property type="nucleotide sequence ID" value="NZ_AP025591.1"/>
</dbReference>
<dbReference type="EMBL" id="AP025591">
    <property type="protein sequence ID" value="BDG02106.1"/>
    <property type="molecule type" value="Genomic_DNA"/>
</dbReference>
<feature type="transmembrane region" description="Helical" evidence="1">
    <location>
        <begin position="118"/>
        <end position="138"/>
    </location>
</feature>
<keyword evidence="1" id="KW-0472">Membrane</keyword>
<dbReference type="InterPro" id="IPR046216">
    <property type="entry name" value="DUF6249"/>
</dbReference>
<evidence type="ECO:0000313" key="5">
    <source>
        <dbReference type="Proteomes" id="UP001162891"/>
    </source>
</evidence>
<protein>
    <recommendedName>
        <fullName evidence="3">DUF6249 domain-containing protein</fullName>
    </recommendedName>
</protein>
<gene>
    <name evidence="4" type="ORF">AMOR_11020</name>
</gene>
<feature type="chain" id="PRO_5046925529" description="DUF6249 domain-containing protein" evidence="2">
    <location>
        <begin position="20"/>
        <end position="154"/>
    </location>
</feature>